<feature type="compositionally biased region" description="Polar residues" evidence="1">
    <location>
        <begin position="171"/>
        <end position="180"/>
    </location>
</feature>
<evidence type="ECO:0000313" key="4">
    <source>
        <dbReference type="Proteomes" id="UP000236753"/>
    </source>
</evidence>
<sequence length="180" mass="20802">MKYFLLAISISVISSPALASDLGVSISIGQPGFYGQINLGSHYPRPQVIYPNPVIAIPPAITVQQQPIYLHVPPGHAKKWNKHCYRYNACNQPVYFIQESWYNGVYVPHYQSQSNHFEHYGSGQRRDDYSDNRRKHPERRNEDRSGMNGNYQSDKHEDRGYKKRDKHDQGKGQNRGNQKD</sequence>
<proteinExistence type="predicted"/>
<evidence type="ECO:0000256" key="2">
    <source>
        <dbReference type="SAM" id="SignalP"/>
    </source>
</evidence>
<feature type="compositionally biased region" description="Basic and acidic residues" evidence="1">
    <location>
        <begin position="153"/>
        <end position="170"/>
    </location>
</feature>
<name>A0A1H5XR53_9PROT</name>
<feature type="region of interest" description="Disordered" evidence="1">
    <location>
        <begin position="116"/>
        <end position="180"/>
    </location>
</feature>
<dbReference type="EMBL" id="FNUX01000030">
    <property type="protein sequence ID" value="SEG13890.1"/>
    <property type="molecule type" value="Genomic_DNA"/>
</dbReference>
<accession>A0A1H5XR53</accession>
<protein>
    <recommendedName>
        <fullName evidence="5">YXWGXW repeat-containing protein</fullName>
    </recommendedName>
</protein>
<reference evidence="3 4" key="1">
    <citation type="submission" date="2016-10" db="EMBL/GenBank/DDBJ databases">
        <authorList>
            <person name="de Groot N.N."/>
        </authorList>
    </citation>
    <scope>NUCLEOTIDE SEQUENCE [LARGE SCALE GENOMIC DNA]</scope>
    <source>
        <strain evidence="3 4">Nm13</strain>
    </source>
</reference>
<evidence type="ECO:0000256" key="1">
    <source>
        <dbReference type="SAM" id="MobiDB-lite"/>
    </source>
</evidence>
<feature type="compositionally biased region" description="Basic and acidic residues" evidence="1">
    <location>
        <begin position="116"/>
        <end position="132"/>
    </location>
</feature>
<feature type="chain" id="PRO_5009289719" description="YXWGXW repeat-containing protein" evidence="2">
    <location>
        <begin position="20"/>
        <end position="180"/>
    </location>
</feature>
<organism evidence="3 4">
    <name type="scientific">Nitrosomonas ureae</name>
    <dbReference type="NCBI Taxonomy" id="44577"/>
    <lineage>
        <taxon>Bacteria</taxon>
        <taxon>Pseudomonadati</taxon>
        <taxon>Pseudomonadota</taxon>
        <taxon>Betaproteobacteria</taxon>
        <taxon>Nitrosomonadales</taxon>
        <taxon>Nitrosomonadaceae</taxon>
        <taxon>Nitrosomonas</taxon>
    </lineage>
</organism>
<evidence type="ECO:0008006" key="5">
    <source>
        <dbReference type="Google" id="ProtNLM"/>
    </source>
</evidence>
<keyword evidence="2" id="KW-0732">Signal</keyword>
<dbReference type="AlphaFoldDB" id="A0A1H5XR53"/>
<feature type="signal peptide" evidence="2">
    <location>
        <begin position="1"/>
        <end position="19"/>
    </location>
</feature>
<dbReference type="Proteomes" id="UP000236753">
    <property type="component" value="Unassembled WGS sequence"/>
</dbReference>
<evidence type="ECO:0000313" key="3">
    <source>
        <dbReference type="EMBL" id="SEG13890.1"/>
    </source>
</evidence>
<dbReference type="RefSeq" id="WP_181023832.1">
    <property type="nucleotide sequence ID" value="NZ_FNUX01000030.1"/>
</dbReference>
<gene>
    <name evidence="3" type="ORF">SAMN05216334_13023</name>
</gene>